<name>A0ABZ1AUY5_9ACTN</name>
<evidence type="ECO:0000313" key="5">
    <source>
        <dbReference type="EMBL" id="WRL61952.1"/>
    </source>
</evidence>
<dbReference type="Proteomes" id="UP001324287">
    <property type="component" value="Chromosome"/>
</dbReference>
<gene>
    <name evidence="5" type="ORF">U6N30_17855</name>
</gene>
<reference evidence="5 6" key="1">
    <citation type="submission" date="2023-12" db="EMBL/GenBank/DDBJ databases">
        <title>Blastococcus brunescens sp. nov., an actonobacterium isolated from sandstone collected in sahara desert.</title>
        <authorList>
            <person name="Gtari M."/>
            <person name="Ghodhbane F."/>
        </authorList>
    </citation>
    <scope>NUCLEOTIDE SEQUENCE [LARGE SCALE GENOMIC DNA]</scope>
    <source>
        <strain evidence="5 6">BMG 8361</strain>
    </source>
</reference>
<keyword evidence="4" id="KW-1133">Transmembrane helix</keyword>
<feature type="compositionally biased region" description="Basic residues" evidence="3">
    <location>
        <begin position="122"/>
        <end position="131"/>
    </location>
</feature>
<proteinExistence type="predicted"/>
<sequence>MSVVRTIVFPALRLLVWAVIAVALVVLAFRGGTDTSDPGGPGAPTLDLGSPTVPVSRGTVANTVSVTGTVVADAAVPVKATAAGTVRRVLVAEGATVTAGQTLLEIRFEEELAPWPAPTPRATRRRPHAHRGCAPPR</sequence>
<dbReference type="Gene3D" id="2.40.50.100">
    <property type="match status" value="1"/>
</dbReference>
<dbReference type="PANTHER" id="PTHR32347">
    <property type="entry name" value="EFFLUX SYSTEM COMPONENT YKNX-RELATED"/>
    <property type="match status" value="1"/>
</dbReference>
<evidence type="ECO:0000256" key="2">
    <source>
        <dbReference type="ARBA" id="ARBA00023054"/>
    </source>
</evidence>
<feature type="region of interest" description="Disordered" evidence="3">
    <location>
        <begin position="116"/>
        <end position="137"/>
    </location>
</feature>
<accession>A0ABZ1AUY5</accession>
<dbReference type="EMBL" id="CP141261">
    <property type="protein sequence ID" value="WRL61952.1"/>
    <property type="molecule type" value="Genomic_DNA"/>
</dbReference>
<dbReference type="SUPFAM" id="SSF51230">
    <property type="entry name" value="Single hybrid motif"/>
    <property type="match status" value="1"/>
</dbReference>
<dbReference type="InterPro" id="IPR011053">
    <property type="entry name" value="Single_hybrid_motif"/>
</dbReference>
<protein>
    <submittedName>
        <fullName evidence="5">Efflux RND transporter periplasmic adaptor subunit</fullName>
    </submittedName>
</protein>
<keyword evidence="2" id="KW-0175">Coiled coil</keyword>
<evidence type="ECO:0000256" key="1">
    <source>
        <dbReference type="ARBA" id="ARBA00004196"/>
    </source>
</evidence>
<dbReference type="InterPro" id="IPR010916">
    <property type="entry name" value="TonB_box_CS"/>
</dbReference>
<evidence type="ECO:0000256" key="3">
    <source>
        <dbReference type="SAM" id="MobiDB-lite"/>
    </source>
</evidence>
<dbReference type="PROSITE" id="PS00430">
    <property type="entry name" value="TONB_DEPENDENT_REC_1"/>
    <property type="match status" value="1"/>
</dbReference>
<organism evidence="5 6">
    <name type="scientific">Blastococcus brunescens</name>
    <dbReference type="NCBI Taxonomy" id="1564165"/>
    <lineage>
        <taxon>Bacteria</taxon>
        <taxon>Bacillati</taxon>
        <taxon>Actinomycetota</taxon>
        <taxon>Actinomycetes</taxon>
        <taxon>Geodermatophilales</taxon>
        <taxon>Geodermatophilaceae</taxon>
        <taxon>Blastococcus</taxon>
    </lineage>
</organism>
<dbReference type="InterPro" id="IPR050465">
    <property type="entry name" value="UPF0194_transport"/>
</dbReference>
<comment type="subcellular location">
    <subcellularLocation>
        <location evidence="1">Cell envelope</location>
    </subcellularLocation>
</comment>
<feature type="transmembrane region" description="Helical" evidence="4">
    <location>
        <begin position="6"/>
        <end position="29"/>
    </location>
</feature>
<keyword evidence="6" id="KW-1185">Reference proteome</keyword>
<keyword evidence="4" id="KW-0812">Transmembrane</keyword>
<dbReference type="RefSeq" id="WP_324273311.1">
    <property type="nucleotide sequence ID" value="NZ_CP141261.1"/>
</dbReference>
<evidence type="ECO:0000256" key="4">
    <source>
        <dbReference type="SAM" id="Phobius"/>
    </source>
</evidence>
<evidence type="ECO:0000313" key="6">
    <source>
        <dbReference type="Proteomes" id="UP001324287"/>
    </source>
</evidence>
<keyword evidence="4" id="KW-0472">Membrane</keyword>